<evidence type="ECO:0000313" key="2">
    <source>
        <dbReference type="EMBL" id="QDF15373.1"/>
    </source>
</evidence>
<name>A0A4Y6E9N1_9CAUD</name>
<dbReference type="EMBL" id="MK977705">
    <property type="protein sequence ID" value="QDF15373.1"/>
    <property type="molecule type" value="Genomic_DNA"/>
</dbReference>
<accession>A0A4Y6E9N1</accession>
<gene>
    <name evidence="2" type="primary">12</name>
    <name evidence="2" type="ORF">SEA_MOLLYMUR_12</name>
</gene>
<protein>
    <submittedName>
        <fullName evidence="2">Uncharacterized protein</fullName>
    </submittedName>
</protein>
<keyword evidence="3" id="KW-1185">Reference proteome</keyword>
<proteinExistence type="predicted"/>
<evidence type="ECO:0000256" key="1">
    <source>
        <dbReference type="SAM" id="MobiDB-lite"/>
    </source>
</evidence>
<dbReference type="GeneID" id="77943094"/>
<sequence>MGQRGPAGKDPSELTGHHSKSVLAGDGWEEIDPNAEVPEAPPIPPWVPVGPAGQLVYEYLTSIPQAQKYGPGTYWELWLSIPLIERYLEKPGSENYKAILSTLGSALRLTEDDLQRARIRMVAAEQQADDPSETSQQNARVIAMQARRDRLKGA</sequence>
<dbReference type="Pfam" id="PF25673">
    <property type="entry name" value="Terminase_7"/>
    <property type="match status" value="1"/>
</dbReference>
<dbReference type="InterPro" id="IPR057972">
    <property type="entry name" value="Terminase_7"/>
</dbReference>
<evidence type="ECO:0000313" key="3">
    <source>
        <dbReference type="Proteomes" id="UP000319811"/>
    </source>
</evidence>
<reference evidence="2 3" key="1">
    <citation type="submission" date="2019-05" db="EMBL/GenBank/DDBJ databases">
        <authorList>
            <person name="Murphy M.E."/>
            <person name="Alvaro L.E."/>
            <person name="Baker K.N."/>
            <person name="Baxter I.S."/>
            <person name="Brown M.R."/>
            <person name="Driscoll K.D."/>
            <person name="Elrubaie J.M."/>
            <person name="Feith S.L."/>
            <person name="Indihar D.F."/>
            <person name="Knoch V.T."/>
            <person name="Koirtyohann K.M."/>
            <person name="Kratz M.A."/>
            <person name="Lear A.H."/>
            <person name="Lindblom K.E."/>
            <person name="Marcus E.R."/>
            <person name="Sensor R."/>
            <person name="Sherman S.J."/>
            <person name="Swift V.R."/>
            <person name="White K.E."/>
            <person name="Wills S.J."/>
            <person name="Gatt S.M."/>
            <person name="Lohbauer S.A."/>
            <person name="Power T.R."/>
            <person name="Rosales K.A."/>
            <person name="Sisson B.M."/>
            <person name="Isern S."/>
            <person name="Michael S.F."/>
            <person name="Monti D.L."/>
            <person name="Garlena R.A."/>
            <person name="Russell D.A."/>
            <person name="Pope W.H."/>
            <person name="Jacobs-Sera D."/>
            <person name="Hatfull G.F."/>
        </authorList>
    </citation>
    <scope>NUCLEOTIDE SEQUENCE [LARGE SCALE GENOMIC DNA]</scope>
</reference>
<feature type="region of interest" description="Disordered" evidence="1">
    <location>
        <begin position="1"/>
        <end position="43"/>
    </location>
</feature>
<dbReference type="RefSeq" id="YP_010666984.1">
    <property type="nucleotide sequence ID" value="NC_070948.1"/>
</dbReference>
<dbReference type="KEGG" id="vg:77943094"/>
<dbReference type="Proteomes" id="UP000319811">
    <property type="component" value="Segment"/>
</dbReference>
<organism evidence="2 3">
    <name type="scientific">Gordonia phage Mollymur</name>
    <dbReference type="NCBI Taxonomy" id="2590895"/>
    <lineage>
        <taxon>Viruses</taxon>
        <taxon>Duplodnaviria</taxon>
        <taxon>Heunggongvirae</taxon>
        <taxon>Uroviricota</taxon>
        <taxon>Caudoviricetes</taxon>
        <taxon>Mollymurvirus</taxon>
        <taxon>Mollymurvirus mollymur</taxon>
    </lineage>
</organism>